<dbReference type="EMBL" id="RAPK01000008">
    <property type="protein sequence ID" value="RKD73584.1"/>
    <property type="molecule type" value="Genomic_DNA"/>
</dbReference>
<sequence length="244" mass="28346">MKTSRFHIVYESIMITLAVISLSVAWSANEWFIRIDFVVWLIFFIDVSIRFIKAPDKWLYIRKNPFDFIAIIPLSAIFQMARIARLLSALQRLWILRHYLRDFMGILQTNYLNRVFIAVSLLVILSSIPIRYLEPSIETYGDAVWWSIVTATTVGYGDISPETPAGRMIAIVLMIFGIGLIGMLTSSITTYFLSSKTKQTHSADVQHIINQLRRYEELEAVEVRRLRILLQELENDKQEKERPS</sequence>
<accession>A0A419V516</accession>
<evidence type="ECO:0000259" key="9">
    <source>
        <dbReference type="Pfam" id="PF07885"/>
    </source>
</evidence>
<name>A0A419V516_9BACL</name>
<protein>
    <submittedName>
        <fullName evidence="10">Voltage-gated potassium channel</fullName>
    </submittedName>
</protein>
<dbReference type="Gene3D" id="1.10.287.70">
    <property type="match status" value="1"/>
</dbReference>
<feature type="domain" description="Potassium channel" evidence="9">
    <location>
        <begin position="121"/>
        <end position="192"/>
    </location>
</feature>
<reference evidence="10 11" key="1">
    <citation type="submission" date="2018-09" db="EMBL/GenBank/DDBJ databases">
        <title>Genomic Encyclopedia of Archaeal and Bacterial Type Strains, Phase II (KMG-II): from individual species to whole genera.</title>
        <authorList>
            <person name="Goeker M."/>
        </authorList>
    </citation>
    <scope>NUCLEOTIDE SEQUENCE [LARGE SCALE GENOMIC DNA]</scope>
    <source>
        <strain evidence="10 11">DSM 17008</strain>
    </source>
</reference>
<evidence type="ECO:0000256" key="5">
    <source>
        <dbReference type="ARBA" id="ARBA00023065"/>
    </source>
</evidence>
<dbReference type="RefSeq" id="WP_120193071.1">
    <property type="nucleotide sequence ID" value="NZ_RAPK01000008.1"/>
</dbReference>
<evidence type="ECO:0000256" key="7">
    <source>
        <dbReference type="ARBA" id="ARBA00023303"/>
    </source>
</evidence>
<evidence type="ECO:0000256" key="4">
    <source>
        <dbReference type="ARBA" id="ARBA00022989"/>
    </source>
</evidence>
<evidence type="ECO:0000256" key="2">
    <source>
        <dbReference type="ARBA" id="ARBA00022448"/>
    </source>
</evidence>
<evidence type="ECO:0000313" key="10">
    <source>
        <dbReference type="EMBL" id="RKD73584.1"/>
    </source>
</evidence>
<dbReference type="Pfam" id="PF07885">
    <property type="entry name" value="Ion_trans_2"/>
    <property type="match status" value="1"/>
</dbReference>
<dbReference type="InterPro" id="IPR013099">
    <property type="entry name" value="K_chnl_dom"/>
</dbReference>
<comment type="caution">
    <text evidence="10">The sequence shown here is derived from an EMBL/GenBank/DDBJ whole genome shotgun (WGS) entry which is preliminary data.</text>
</comment>
<comment type="subcellular location">
    <subcellularLocation>
        <location evidence="1">Membrane</location>
        <topology evidence="1">Multi-pass membrane protein</topology>
    </subcellularLocation>
</comment>
<gene>
    <name evidence="10" type="ORF">ATL39_1886</name>
</gene>
<evidence type="ECO:0000313" key="11">
    <source>
        <dbReference type="Proteomes" id="UP000285120"/>
    </source>
</evidence>
<evidence type="ECO:0000256" key="1">
    <source>
        <dbReference type="ARBA" id="ARBA00004141"/>
    </source>
</evidence>
<dbReference type="GO" id="GO:0008076">
    <property type="term" value="C:voltage-gated potassium channel complex"/>
    <property type="evidence" value="ECO:0007669"/>
    <property type="project" value="InterPro"/>
</dbReference>
<feature type="transmembrane region" description="Helical" evidence="8">
    <location>
        <begin position="32"/>
        <end position="52"/>
    </location>
</feature>
<dbReference type="GO" id="GO:0005249">
    <property type="term" value="F:voltage-gated potassium channel activity"/>
    <property type="evidence" value="ECO:0007669"/>
    <property type="project" value="InterPro"/>
</dbReference>
<dbReference type="InterPro" id="IPR028325">
    <property type="entry name" value="VG_K_chnl"/>
</dbReference>
<keyword evidence="3 8" id="KW-0812">Transmembrane</keyword>
<organism evidence="10 11">
    <name type="scientific">Sinobaca qinghaiensis</name>
    <dbReference type="NCBI Taxonomy" id="342944"/>
    <lineage>
        <taxon>Bacteria</taxon>
        <taxon>Bacillati</taxon>
        <taxon>Bacillota</taxon>
        <taxon>Bacilli</taxon>
        <taxon>Bacillales</taxon>
        <taxon>Sporolactobacillaceae</taxon>
        <taxon>Sinobaca</taxon>
    </lineage>
</organism>
<dbReference type="Proteomes" id="UP000285120">
    <property type="component" value="Unassembled WGS sequence"/>
</dbReference>
<dbReference type="PANTHER" id="PTHR11537:SF254">
    <property type="entry name" value="POTASSIUM VOLTAGE-GATED CHANNEL PROTEIN SHAB"/>
    <property type="match status" value="1"/>
</dbReference>
<feature type="transmembrane region" description="Helical" evidence="8">
    <location>
        <begin position="7"/>
        <end position="26"/>
    </location>
</feature>
<dbReference type="SUPFAM" id="SSF81324">
    <property type="entry name" value="Voltage-gated potassium channels"/>
    <property type="match status" value="1"/>
</dbReference>
<keyword evidence="7 10" id="KW-0407">Ion channel</keyword>
<keyword evidence="5" id="KW-0406">Ion transport</keyword>
<dbReference type="AlphaFoldDB" id="A0A419V516"/>
<dbReference type="InterPro" id="IPR027359">
    <property type="entry name" value="Volt_channel_dom_sf"/>
</dbReference>
<dbReference type="GO" id="GO:0001508">
    <property type="term" value="P:action potential"/>
    <property type="evidence" value="ECO:0007669"/>
    <property type="project" value="TreeGrafter"/>
</dbReference>
<dbReference type="OrthoDB" id="9785285at2"/>
<dbReference type="Gene3D" id="1.20.120.350">
    <property type="entry name" value="Voltage-gated potassium channels. Chain C"/>
    <property type="match status" value="1"/>
</dbReference>
<feature type="transmembrane region" description="Helical" evidence="8">
    <location>
        <begin position="111"/>
        <end position="133"/>
    </location>
</feature>
<keyword evidence="2" id="KW-0813">Transport</keyword>
<feature type="transmembrane region" description="Helical" evidence="8">
    <location>
        <begin position="169"/>
        <end position="193"/>
    </location>
</feature>
<dbReference type="PANTHER" id="PTHR11537">
    <property type="entry name" value="VOLTAGE-GATED POTASSIUM CHANNEL"/>
    <property type="match status" value="1"/>
</dbReference>
<keyword evidence="4 8" id="KW-1133">Transmembrane helix</keyword>
<evidence type="ECO:0000256" key="6">
    <source>
        <dbReference type="ARBA" id="ARBA00023136"/>
    </source>
</evidence>
<proteinExistence type="predicted"/>
<keyword evidence="6 8" id="KW-0472">Membrane</keyword>
<evidence type="ECO:0000256" key="8">
    <source>
        <dbReference type="SAM" id="Phobius"/>
    </source>
</evidence>
<keyword evidence="11" id="KW-1185">Reference proteome</keyword>
<evidence type="ECO:0000256" key="3">
    <source>
        <dbReference type="ARBA" id="ARBA00022692"/>
    </source>
</evidence>